<gene>
    <name evidence="2" type="ORF">F990_01859</name>
</gene>
<sequence>MSNQENIDITQLYKDGVWIDERTGLMWSRPSLGQQWQKGKAIGSAEEFDFFQAQQTATTFTLAGFNDWQVPTLDELKTLLRDKKKAGYDCPKGALFRPIEGSTWWGWFWSSTGGGTYSQIVAFTDGTANFTFSENKNYVRLVRHCPDTLKTQFIHASEN</sequence>
<dbReference type="Proteomes" id="UP000017404">
    <property type="component" value="Unassembled WGS sequence"/>
</dbReference>
<organism evidence="2 3">
    <name type="scientific">Acinetobacter tjernbergiae DSM 14971 = CIP 107465</name>
    <dbReference type="NCBI Taxonomy" id="1120928"/>
    <lineage>
        <taxon>Bacteria</taxon>
        <taxon>Pseudomonadati</taxon>
        <taxon>Pseudomonadota</taxon>
        <taxon>Gammaproteobacteria</taxon>
        <taxon>Moraxellales</taxon>
        <taxon>Moraxellaceae</taxon>
        <taxon>Acinetobacter</taxon>
    </lineage>
</organism>
<dbReference type="PATRIC" id="fig|1120928.5.peg.1887"/>
<keyword evidence="3" id="KW-1185">Reference proteome</keyword>
<name>V2UL00_9GAMM</name>
<evidence type="ECO:0000313" key="3">
    <source>
        <dbReference type="Proteomes" id="UP000017404"/>
    </source>
</evidence>
<comment type="caution">
    <text evidence="2">The sequence shown here is derived from an EMBL/GenBank/DDBJ whole genome shotgun (WGS) entry which is preliminary data.</text>
</comment>
<evidence type="ECO:0000313" key="2">
    <source>
        <dbReference type="EMBL" id="ESK55398.1"/>
    </source>
</evidence>
<evidence type="ECO:0000259" key="1">
    <source>
        <dbReference type="Pfam" id="PF07603"/>
    </source>
</evidence>
<dbReference type="STRING" id="202955.GCA_000759995_00691"/>
<accession>V2UL00</accession>
<protein>
    <recommendedName>
        <fullName evidence="1">Lcl C-terminal domain-containing protein</fullName>
    </recommendedName>
</protein>
<proteinExistence type="predicted"/>
<dbReference type="EMBL" id="AYEV01000017">
    <property type="protein sequence ID" value="ESK55398.1"/>
    <property type="molecule type" value="Genomic_DNA"/>
</dbReference>
<dbReference type="OrthoDB" id="9793251at2"/>
<dbReference type="Pfam" id="PF07603">
    <property type="entry name" value="Lcl_C"/>
    <property type="match status" value="1"/>
</dbReference>
<dbReference type="RefSeq" id="WP_018679376.1">
    <property type="nucleotide sequence ID" value="NZ_AYEV01000017.1"/>
</dbReference>
<reference evidence="2 3" key="1">
    <citation type="submission" date="2013-10" db="EMBL/GenBank/DDBJ databases">
        <title>The Genome Sequence of Acinetobacter tjernbergiae CIP107465.</title>
        <authorList>
            <consortium name="The Broad Institute Genomics Platform"/>
            <consortium name="The Broad Institute Genome Sequencing Center for Infectious Disease"/>
            <person name="Cerqueira G."/>
            <person name="Feldgarden M."/>
            <person name="Courvalin P."/>
            <person name="Grillot-Courvalin C."/>
            <person name="Clermont D."/>
            <person name="Rocha E."/>
            <person name="Yoon E.-J."/>
            <person name="Nemec A."/>
            <person name="Young S.K."/>
            <person name="Zeng Q."/>
            <person name="Gargeya S."/>
            <person name="Fitzgerald M."/>
            <person name="Abouelleil A."/>
            <person name="Alvarado L."/>
            <person name="Berlin A.M."/>
            <person name="Chapman S.B."/>
            <person name="Gainer-Dewar J."/>
            <person name="Goldberg J."/>
            <person name="Gnerre S."/>
            <person name="Griggs A."/>
            <person name="Gujja S."/>
            <person name="Hansen M."/>
            <person name="Howarth C."/>
            <person name="Imamovic A."/>
            <person name="Ireland A."/>
            <person name="Larimer J."/>
            <person name="McCowan C."/>
            <person name="Murphy C."/>
            <person name="Pearson M."/>
            <person name="Poon T.W."/>
            <person name="Priest M."/>
            <person name="Roberts A."/>
            <person name="Saif S."/>
            <person name="Shea T."/>
            <person name="Sykes S."/>
            <person name="Wortman J."/>
            <person name="Nusbaum C."/>
            <person name="Birren B."/>
        </authorList>
    </citation>
    <scope>NUCLEOTIDE SEQUENCE [LARGE SCALE GENOMIC DNA]</scope>
    <source>
        <strain evidence="2 3">CIP 107465</strain>
    </source>
</reference>
<dbReference type="eggNOG" id="COG0515">
    <property type="taxonomic scope" value="Bacteria"/>
</dbReference>
<dbReference type="InterPro" id="IPR011460">
    <property type="entry name" value="Lcl_C"/>
</dbReference>
<dbReference type="AlphaFoldDB" id="V2UL00"/>
<feature type="domain" description="Lcl C-terminal" evidence="1">
    <location>
        <begin position="18"/>
        <end position="143"/>
    </location>
</feature>